<evidence type="ECO:0000313" key="2">
    <source>
        <dbReference type="EMBL" id="GIE17439.1"/>
    </source>
</evidence>
<protein>
    <submittedName>
        <fullName evidence="2">Uncharacterized protein</fullName>
    </submittedName>
</protein>
<accession>A0ABQ3ZFW0</accession>
<organism evidence="2 3">
    <name type="scientific">Winogradskya humida</name>
    <dbReference type="NCBI Taxonomy" id="113566"/>
    <lineage>
        <taxon>Bacteria</taxon>
        <taxon>Bacillati</taxon>
        <taxon>Actinomycetota</taxon>
        <taxon>Actinomycetes</taxon>
        <taxon>Micromonosporales</taxon>
        <taxon>Micromonosporaceae</taxon>
        <taxon>Winogradskya</taxon>
    </lineage>
</organism>
<feature type="region of interest" description="Disordered" evidence="1">
    <location>
        <begin position="1"/>
        <end position="29"/>
    </location>
</feature>
<dbReference type="Proteomes" id="UP000603200">
    <property type="component" value="Unassembled WGS sequence"/>
</dbReference>
<dbReference type="EMBL" id="BOMN01000010">
    <property type="protein sequence ID" value="GIE17439.1"/>
    <property type="molecule type" value="Genomic_DNA"/>
</dbReference>
<evidence type="ECO:0000256" key="1">
    <source>
        <dbReference type="SAM" id="MobiDB-lite"/>
    </source>
</evidence>
<keyword evidence="3" id="KW-1185">Reference proteome</keyword>
<comment type="caution">
    <text evidence="2">The sequence shown here is derived from an EMBL/GenBank/DDBJ whole genome shotgun (WGS) entry which is preliminary data.</text>
</comment>
<sequence>MTENDSAGGLTDTDATLEAVSPTGPAGEAALMTATPVGYLRKAPLSRSPMSSMT</sequence>
<evidence type="ECO:0000313" key="3">
    <source>
        <dbReference type="Proteomes" id="UP000603200"/>
    </source>
</evidence>
<proteinExistence type="predicted"/>
<gene>
    <name evidence="2" type="ORF">Ahu01nite_005410</name>
</gene>
<name>A0ABQ3ZFW0_9ACTN</name>
<reference evidence="2 3" key="1">
    <citation type="submission" date="2021-01" db="EMBL/GenBank/DDBJ databases">
        <title>Whole genome shotgun sequence of Actinoplanes humidus NBRC 14915.</title>
        <authorList>
            <person name="Komaki H."/>
            <person name="Tamura T."/>
        </authorList>
    </citation>
    <scope>NUCLEOTIDE SEQUENCE [LARGE SCALE GENOMIC DNA]</scope>
    <source>
        <strain evidence="2 3">NBRC 14915</strain>
    </source>
</reference>